<keyword evidence="1" id="KW-0175">Coiled coil</keyword>
<keyword evidence="3" id="KW-0472">Membrane</keyword>
<feature type="transmembrane region" description="Helical" evidence="3">
    <location>
        <begin position="376"/>
        <end position="393"/>
    </location>
</feature>
<evidence type="ECO:0000313" key="4">
    <source>
        <dbReference type="EMBL" id="KAL3803361.1"/>
    </source>
</evidence>
<accession>A0ABD3QUS9</accession>
<evidence type="ECO:0000256" key="1">
    <source>
        <dbReference type="SAM" id="Coils"/>
    </source>
</evidence>
<feature type="transmembrane region" description="Helical" evidence="3">
    <location>
        <begin position="658"/>
        <end position="691"/>
    </location>
</feature>
<reference evidence="4 5" key="1">
    <citation type="journal article" date="2020" name="G3 (Bethesda)">
        <title>Improved Reference Genome for Cyclotella cryptica CCMP332, a Model for Cell Wall Morphogenesis, Salinity Adaptation, and Lipid Production in Diatoms (Bacillariophyta).</title>
        <authorList>
            <person name="Roberts W.R."/>
            <person name="Downey K.M."/>
            <person name="Ruck E.C."/>
            <person name="Traller J.C."/>
            <person name="Alverson A.J."/>
        </authorList>
    </citation>
    <scope>NUCLEOTIDE SEQUENCE [LARGE SCALE GENOMIC DNA]</scope>
    <source>
        <strain evidence="4 5">CCMP332</strain>
    </source>
</reference>
<protein>
    <submittedName>
        <fullName evidence="4">Uncharacterized protein</fullName>
    </submittedName>
</protein>
<sequence>MKLTKPKGSTADLREIEYISALHQTGPALRKDGSIRANDISLFLMSRYGIVASPEEVSNSISKGFGGGGISESDGDTMDLTEVVAMLMIPSLVSAQQRRKNKQSAPDDDCHDNGHVADRGSNIVDDFDINSGRSSDTQDADELIRVHKTVTTTGPPRKTTTEDDRNLFQYVLQMILADAIHTTSDSQPPPLKVDLIRSIFLFYGEKEVASDSDLLQRMVDLASNAGENFECRRTFRSTKKTERGLPIRRSVEDVERHLEPDDEEGEKEGIVNEVLKKNTFPAIDYAVDTFRSKTYVILIWFTWVLFYVNFIGVSGGTNPEVADLQCGNYEITNAKGFWCGVGQGVINWLKVMFKLVVLGSIFVIGASVGHSTNPHNPLLVVISMGFVVLYTFVPLTQEFEVLPSQDGSSYELSTYKSSDELNIFLVSAQFSVGVMLLLFCLQNILDRSIPVKFLEKYKGLQQVLASGSLFMERNMKQAATFKVNRMIRNALEIHDAAAQETSALGKESAYGRALLTYSKIADATEEIGGYWWMWNGLRTGRLFEEEGIWLSNRVMQGNLGQLFLCLVLIPIIIMMSEEVHGFYELMNSLFEFPLPAMWRIYVPLSVAFLFAEINSLGLVSVYIPSTIRTTLKFRYGSIGSLHDDDFQKMRTQMEQASFIFGSMFWGCFLSNVLVLFVTFSVVSIFCLPSFLPNFLKLVSSIIGLGITIAIKQLFLLLVRSKFSGATFYRASPAVANCVSVLLEAWNLGISVFFVFIRMVTLVITAFIYVARVDIPFLSDSADEVGGVSVTVRLCVLTPCKPVTDIYAPIATSTRKMIIDKWPFVFRKDMLQHEAHRHPYLERIGVMYMMKLRYGDRFGSEAGTSWRLLFVYALFHGFASTGVIRGEDDLIPEMKSTAKSSYSVKHLSRLSSNGENDDVETLKEEIKRLKSEVDHLTSCLAEAKTEGNF</sequence>
<keyword evidence="5" id="KW-1185">Reference proteome</keyword>
<keyword evidence="3" id="KW-0812">Transmembrane</keyword>
<feature type="transmembrane region" description="Helical" evidence="3">
    <location>
        <begin position="559"/>
        <end position="576"/>
    </location>
</feature>
<dbReference type="AlphaFoldDB" id="A0ABD3QUS9"/>
<proteinExistence type="predicted"/>
<gene>
    <name evidence="4" type="ORF">HJC23_009325</name>
</gene>
<feature type="transmembrane region" description="Helical" evidence="3">
    <location>
        <begin position="421"/>
        <end position="441"/>
    </location>
</feature>
<evidence type="ECO:0000313" key="5">
    <source>
        <dbReference type="Proteomes" id="UP001516023"/>
    </source>
</evidence>
<evidence type="ECO:0000256" key="2">
    <source>
        <dbReference type="SAM" id="MobiDB-lite"/>
    </source>
</evidence>
<feature type="region of interest" description="Disordered" evidence="2">
    <location>
        <begin position="95"/>
        <end position="141"/>
    </location>
</feature>
<feature type="transmembrane region" description="Helical" evidence="3">
    <location>
        <begin position="596"/>
        <end position="623"/>
    </location>
</feature>
<keyword evidence="3" id="KW-1133">Transmembrane helix</keyword>
<evidence type="ECO:0000256" key="3">
    <source>
        <dbReference type="SAM" id="Phobius"/>
    </source>
</evidence>
<feature type="transmembrane region" description="Helical" evidence="3">
    <location>
        <begin position="751"/>
        <end position="770"/>
    </location>
</feature>
<comment type="caution">
    <text evidence="4">The sequence shown here is derived from an EMBL/GenBank/DDBJ whole genome shotgun (WGS) entry which is preliminary data.</text>
</comment>
<name>A0ABD3QUS9_9STRA</name>
<feature type="coiled-coil region" evidence="1">
    <location>
        <begin position="911"/>
        <end position="945"/>
    </location>
</feature>
<organism evidence="4 5">
    <name type="scientific">Cyclotella cryptica</name>
    <dbReference type="NCBI Taxonomy" id="29204"/>
    <lineage>
        <taxon>Eukaryota</taxon>
        <taxon>Sar</taxon>
        <taxon>Stramenopiles</taxon>
        <taxon>Ochrophyta</taxon>
        <taxon>Bacillariophyta</taxon>
        <taxon>Coscinodiscophyceae</taxon>
        <taxon>Thalassiosirophycidae</taxon>
        <taxon>Stephanodiscales</taxon>
        <taxon>Stephanodiscaceae</taxon>
        <taxon>Cyclotella</taxon>
    </lineage>
</organism>
<feature type="transmembrane region" description="Helical" evidence="3">
    <location>
        <begin position="351"/>
        <end position="369"/>
    </location>
</feature>
<feature type="transmembrane region" description="Helical" evidence="3">
    <location>
        <begin position="295"/>
        <end position="313"/>
    </location>
</feature>
<dbReference type="Proteomes" id="UP001516023">
    <property type="component" value="Unassembled WGS sequence"/>
</dbReference>
<feature type="transmembrane region" description="Helical" evidence="3">
    <location>
        <begin position="697"/>
        <end position="718"/>
    </location>
</feature>
<dbReference type="EMBL" id="JABMIG020000014">
    <property type="protein sequence ID" value="KAL3803361.1"/>
    <property type="molecule type" value="Genomic_DNA"/>
</dbReference>